<evidence type="ECO:0000256" key="22">
    <source>
        <dbReference type="RuleBase" id="RU362060"/>
    </source>
</evidence>
<dbReference type="CDD" id="cd00693">
    <property type="entry name" value="secretory_peroxidase"/>
    <property type="match status" value="1"/>
</dbReference>
<feature type="binding site" evidence="19">
    <location>
        <position position="112"/>
    </location>
    <ligand>
        <name>Ca(2+)</name>
        <dbReference type="ChEBI" id="CHEBI:29108"/>
        <label>1</label>
    </ligand>
</feature>
<feature type="site" description="Transition state stabilizer" evidence="20">
    <location>
        <position position="98"/>
    </location>
</feature>
<comment type="cofactor">
    <cofactor evidence="19 22">
        <name>heme b</name>
        <dbReference type="ChEBI" id="CHEBI:60344"/>
    </cofactor>
    <text evidence="19 22">Binds 1 heme b (iron(II)-protoporphyrin IX) group per subunit.</text>
</comment>
<evidence type="ECO:0000313" key="24">
    <source>
        <dbReference type="EMBL" id="TQD83021.1"/>
    </source>
</evidence>
<feature type="binding site" evidence="19">
    <location>
        <position position="273"/>
    </location>
    <ligand>
        <name>Ca(2+)</name>
        <dbReference type="ChEBI" id="CHEBI:29108"/>
        <label>2</label>
    </ligand>
</feature>
<feature type="binding site" evidence="19">
    <location>
        <position position="108"/>
    </location>
    <ligand>
        <name>Ca(2+)</name>
        <dbReference type="ChEBI" id="CHEBI:29108"/>
        <label>1</label>
    </ligand>
</feature>
<keyword evidence="25" id="KW-1185">Reference proteome</keyword>
<dbReference type="GO" id="GO:0046872">
    <property type="term" value="F:metal ion binding"/>
    <property type="evidence" value="ECO:0007669"/>
    <property type="project" value="UniProtKB-UniRule"/>
</dbReference>
<keyword evidence="14 21" id="KW-1015">Disulfide bond</keyword>
<dbReference type="Proteomes" id="UP000315295">
    <property type="component" value="Unassembled WGS sequence"/>
</dbReference>
<evidence type="ECO:0000256" key="1">
    <source>
        <dbReference type="ARBA" id="ARBA00000189"/>
    </source>
</evidence>
<dbReference type="GO" id="GO:0140825">
    <property type="term" value="F:lactoperoxidase activity"/>
    <property type="evidence" value="ECO:0007669"/>
    <property type="project" value="UniProtKB-EC"/>
</dbReference>
<keyword evidence="16 22" id="KW-0376">Hydrogen peroxide</keyword>
<keyword evidence="12 22" id="KW-0560">Oxidoreductase</keyword>
<evidence type="ECO:0000256" key="4">
    <source>
        <dbReference type="ARBA" id="ARBA00006873"/>
    </source>
</evidence>
<sequence>MNLIVSLLLVLLAVVHLNASSSYPEHDHEQDRHDEETDESWEGATTLTLPTISDDLPLGEFLSNSYYHGSCPDLEGIISRKVKQWLKKDYSLAAGLIRLHFHDCAIRGCDASILLNHEGSEREGLASKTLRGFEVIDDIKAEVEKKCPRTVSCADILTAATRDATVQVGGPYWAVPYGRKDGKVSIAKETEKVPMGHEDLTSLLEIFQSQGLNVLDLVVLSGAHTIGRSSCESVQHRLFNFSGTGKPDPSLDARYLSYLGRKCRWASDYADLDAVTPHKFDAAYYINLQKKMGLLSTDQMLYSDPRTKSLVSAFASQPSVFYQQFGVSMAKLGNVQVLTGQNEGEIRTHCNFVNSY</sequence>
<evidence type="ECO:0000313" key="25">
    <source>
        <dbReference type="Proteomes" id="UP000315295"/>
    </source>
</evidence>
<dbReference type="PRINTS" id="PR00458">
    <property type="entry name" value="PEROXIDASE"/>
</dbReference>
<comment type="subcellular location">
    <subcellularLocation>
        <location evidence="3 22">Secreted</location>
    </subcellularLocation>
</comment>
<evidence type="ECO:0000256" key="2">
    <source>
        <dbReference type="ARBA" id="ARBA00002322"/>
    </source>
</evidence>
<dbReference type="InterPro" id="IPR000823">
    <property type="entry name" value="Peroxidase_pln"/>
</dbReference>
<dbReference type="GO" id="GO:0042744">
    <property type="term" value="P:hydrogen peroxide catabolic process"/>
    <property type="evidence" value="ECO:0007669"/>
    <property type="project" value="UniProtKB-KW"/>
</dbReference>
<dbReference type="GO" id="GO:0020037">
    <property type="term" value="F:heme binding"/>
    <property type="evidence" value="ECO:0007669"/>
    <property type="project" value="UniProtKB-UniRule"/>
</dbReference>
<comment type="caution">
    <text evidence="24">The sequence shown here is derived from an EMBL/GenBank/DDBJ whole genome shotgun (WGS) entry which is preliminary data.</text>
</comment>
<dbReference type="InterPro" id="IPR019793">
    <property type="entry name" value="Peroxidases_heam-ligand_BS"/>
</dbReference>
<dbReference type="InterPro" id="IPR002016">
    <property type="entry name" value="Haem_peroxidase"/>
</dbReference>
<feature type="binding site" evidence="19">
    <location>
        <position position="110"/>
    </location>
    <ligand>
        <name>Ca(2+)</name>
        <dbReference type="ChEBI" id="CHEBI:29108"/>
        <label>1</label>
    </ligand>
</feature>
<feature type="binding site" evidence="19">
    <location>
        <position position="225"/>
    </location>
    <ligand>
        <name>Ca(2+)</name>
        <dbReference type="ChEBI" id="CHEBI:29108"/>
        <label>2</label>
    </ligand>
</feature>
<evidence type="ECO:0000256" key="15">
    <source>
        <dbReference type="ARBA" id="ARBA00023180"/>
    </source>
</evidence>
<dbReference type="GO" id="GO:0006979">
    <property type="term" value="P:response to oxidative stress"/>
    <property type="evidence" value="ECO:0007669"/>
    <property type="project" value="UniProtKB-UniRule"/>
</dbReference>
<dbReference type="Gene3D" id="1.10.520.10">
    <property type="match status" value="1"/>
</dbReference>
<evidence type="ECO:0000256" key="17">
    <source>
        <dbReference type="PIRSR" id="PIRSR600823-1"/>
    </source>
</evidence>
<keyword evidence="6 22" id="KW-0964">Secreted</keyword>
<dbReference type="STRING" id="106549.A0A540L996"/>
<feature type="disulfide bond" evidence="21">
    <location>
        <begin position="153"/>
        <end position="350"/>
    </location>
</feature>
<feature type="binding site" evidence="19">
    <location>
        <position position="281"/>
    </location>
    <ligand>
        <name>Ca(2+)</name>
        <dbReference type="ChEBI" id="CHEBI:29108"/>
        <label>2</label>
    </ligand>
</feature>
<evidence type="ECO:0000259" key="23">
    <source>
        <dbReference type="PROSITE" id="PS50873"/>
    </source>
</evidence>
<evidence type="ECO:0000256" key="20">
    <source>
        <dbReference type="PIRSR" id="PIRSR600823-4"/>
    </source>
</evidence>
<dbReference type="GO" id="GO:0005576">
    <property type="term" value="C:extracellular region"/>
    <property type="evidence" value="ECO:0007669"/>
    <property type="project" value="UniProtKB-SubCell"/>
</dbReference>
<gene>
    <name evidence="24" type="ORF">C1H46_031397</name>
</gene>
<feature type="disulfide bond" evidence="21">
    <location>
        <begin position="71"/>
        <end position="147"/>
    </location>
</feature>
<accession>A0A540L996</accession>
<evidence type="ECO:0000256" key="18">
    <source>
        <dbReference type="PIRSR" id="PIRSR600823-2"/>
    </source>
</evidence>
<dbReference type="PROSITE" id="PS50873">
    <property type="entry name" value="PEROXIDASE_4"/>
    <property type="match status" value="1"/>
</dbReference>
<evidence type="ECO:0000256" key="12">
    <source>
        <dbReference type="ARBA" id="ARBA00023002"/>
    </source>
</evidence>
<keyword evidence="8 22" id="KW-0349">Heme</keyword>
<dbReference type="Pfam" id="PF00141">
    <property type="entry name" value="peroxidase"/>
    <property type="match status" value="1"/>
</dbReference>
<evidence type="ECO:0000256" key="19">
    <source>
        <dbReference type="PIRSR" id="PIRSR600823-3"/>
    </source>
</evidence>
<feature type="domain" description="Plant heme peroxidase family profile" evidence="23">
    <location>
        <begin position="61"/>
        <end position="354"/>
    </location>
</feature>
<reference evidence="24 25" key="1">
    <citation type="journal article" date="2019" name="G3 (Bethesda)">
        <title>Sequencing of a Wild Apple (Malus baccata) Genome Unravels the Differences Between Cultivated and Wild Apple Species Regarding Disease Resistance and Cold Tolerance.</title>
        <authorList>
            <person name="Chen X."/>
        </authorList>
    </citation>
    <scope>NUCLEOTIDE SEQUENCE [LARGE SCALE GENOMIC DNA]</scope>
    <source>
        <strain evidence="25">cv. Shandingzi</strain>
        <tissue evidence="24">Leaves</tissue>
    </source>
</reference>
<dbReference type="InterPro" id="IPR010255">
    <property type="entry name" value="Haem_peroxidase_sf"/>
</dbReference>
<dbReference type="InterPro" id="IPR019794">
    <property type="entry name" value="Peroxidases_AS"/>
</dbReference>
<keyword evidence="9 19" id="KW-0479">Metal-binding</keyword>
<dbReference type="EMBL" id="VIEB01000696">
    <property type="protein sequence ID" value="TQD83021.1"/>
    <property type="molecule type" value="Genomic_DNA"/>
</dbReference>
<evidence type="ECO:0000256" key="7">
    <source>
        <dbReference type="ARBA" id="ARBA00022559"/>
    </source>
</evidence>
<comment type="cofactor">
    <cofactor evidence="19 22">
        <name>Ca(2+)</name>
        <dbReference type="ChEBI" id="CHEBI:29108"/>
    </cofactor>
    <text evidence="19 22">Binds 2 calcium ions per subunit.</text>
</comment>
<feature type="disulfide bond" evidence="21">
    <location>
        <begin position="231"/>
        <end position="263"/>
    </location>
</feature>
<dbReference type="AlphaFoldDB" id="A0A540L996"/>
<dbReference type="PANTHER" id="PTHR31517">
    <property type="match status" value="1"/>
</dbReference>
<organism evidence="24 25">
    <name type="scientific">Malus baccata</name>
    <name type="common">Siberian crab apple</name>
    <name type="synonym">Pyrus baccata</name>
    <dbReference type="NCBI Taxonomy" id="106549"/>
    <lineage>
        <taxon>Eukaryota</taxon>
        <taxon>Viridiplantae</taxon>
        <taxon>Streptophyta</taxon>
        <taxon>Embryophyta</taxon>
        <taxon>Tracheophyta</taxon>
        <taxon>Spermatophyta</taxon>
        <taxon>Magnoliopsida</taxon>
        <taxon>eudicotyledons</taxon>
        <taxon>Gunneridae</taxon>
        <taxon>Pentapetalae</taxon>
        <taxon>rosids</taxon>
        <taxon>fabids</taxon>
        <taxon>Rosales</taxon>
        <taxon>Rosaceae</taxon>
        <taxon>Amygdaloideae</taxon>
        <taxon>Maleae</taxon>
        <taxon>Malus</taxon>
    </lineage>
</organism>
<comment type="catalytic activity">
    <reaction evidence="1 22">
        <text>2 a phenolic donor + H2O2 = 2 a phenolic radical donor + 2 H2O</text>
        <dbReference type="Rhea" id="RHEA:56136"/>
        <dbReference type="ChEBI" id="CHEBI:15377"/>
        <dbReference type="ChEBI" id="CHEBI:16240"/>
        <dbReference type="ChEBI" id="CHEBI:139520"/>
        <dbReference type="ChEBI" id="CHEBI:139521"/>
        <dbReference type="EC" id="1.11.1.7"/>
    </reaction>
</comment>
<protein>
    <recommendedName>
        <fullName evidence="5 22">Peroxidase</fullName>
        <ecNumber evidence="5 22">1.11.1.7</ecNumber>
    </recommendedName>
</protein>
<evidence type="ECO:0000256" key="10">
    <source>
        <dbReference type="ARBA" id="ARBA00022729"/>
    </source>
</evidence>
<feature type="chain" id="PRO_5022263644" description="Peroxidase" evidence="22">
    <location>
        <begin position="20"/>
        <end position="356"/>
    </location>
</feature>
<evidence type="ECO:0000256" key="13">
    <source>
        <dbReference type="ARBA" id="ARBA00023004"/>
    </source>
</evidence>
<feature type="disulfide bond" evidence="21">
    <location>
        <begin position="104"/>
        <end position="109"/>
    </location>
</feature>
<comment type="function">
    <text evidence="2">Removal of H(2)O(2), oxidation of toxic reductants, biosynthesis and degradation of lignin, suberization, auxin catabolism, response to environmental stresses such as wounding, pathogen attack and oxidative stress. These functions might be dependent on each isozyme/isoform in each plant tissue.</text>
</comment>
<name>A0A540L996_MALBA</name>
<feature type="active site" description="Proton acceptor" evidence="17">
    <location>
        <position position="102"/>
    </location>
</feature>
<evidence type="ECO:0000256" key="21">
    <source>
        <dbReference type="PIRSR" id="PIRSR600823-5"/>
    </source>
</evidence>
<feature type="binding site" evidence="19">
    <location>
        <position position="103"/>
    </location>
    <ligand>
        <name>Ca(2+)</name>
        <dbReference type="ChEBI" id="CHEBI:29108"/>
        <label>1</label>
    </ligand>
</feature>
<keyword evidence="10 22" id="KW-0732">Signal</keyword>
<keyword evidence="11 19" id="KW-0106">Calcium</keyword>
<evidence type="ECO:0000256" key="5">
    <source>
        <dbReference type="ARBA" id="ARBA00012313"/>
    </source>
</evidence>
<dbReference type="PROSITE" id="PS00436">
    <property type="entry name" value="PEROXIDASE_2"/>
    <property type="match status" value="1"/>
</dbReference>
<feature type="signal peptide" evidence="22">
    <location>
        <begin position="1"/>
        <end position="19"/>
    </location>
</feature>
<dbReference type="FunFam" id="1.10.420.10:FF:000001">
    <property type="entry name" value="Peroxidase"/>
    <property type="match status" value="1"/>
</dbReference>
<comment type="similarity">
    <text evidence="4">Belongs to the peroxidase family. Ascorbate peroxidase subfamily.</text>
</comment>
<feature type="binding site" evidence="19">
    <location>
        <position position="121"/>
    </location>
    <ligand>
        <name>Ca(2+)</name>
        <dbReference type="ChEBI" id="CHEBI:29108"/>
        <label>1</label>
    </ligand>
</feature>
<dbReference type="EC" id="1.11.1.7" evidence="5 22"/>
<keyword evidence="7 22" id="KW-0575">Peroxidase</keyword>
<evidence type="ECO:0000256" key="8">
    <source>
        <dbReference type="ARBA" id="ARBA00022617"/>
    </source>
</evidence>
<evidence type="ECO:0000256" key="6">
    <source>
        <dbReference type="ARBA" id="ARBA00022525"/>
    </source>
</evidence>
<comment type="similarity">
    <text evidence="22">Belongs to the peroxidase family. Classical plant (class III) peroxidase subfamily.</text>
</comment>
<dbReference type="PANTHER" id="PTHR31517:SF17">
    <property type="entry name" value="PEROXIDASE 6"/>
    <property type="match status" value="1"/>
</dbReference>
<dbReference type="SUPFAM" id="SSF48113">
    <property type="entry name" value="Heme-dependent peroxidases"/>
    <property type="match status" value="1"/>
</dbReference>
<dbReference type="FunFam" id="1.10.520.10:FF:000006">
    <property type="entry name" value="Peroxidase"/>
    <property type="match status" value="1"/>
</dbReference>
<keyword evidence="15" id="KW-0325">Glycoprotein</keyword>
<feature type="binding site" evidence="19">
    <location>
        <position position="276"/>
    </location>
    <ligand>
        <name>Ca(2+)</name>
        <dbReference type="ChEBI" id="CHEBI:29108"/>
        <label>2</label>
    </ligand>
</feature>
<proteinExistence type="inferred from homology"/>
<dbReference type="InterPro" id="IPR033905">
    <property type="entry name" value="Secretory_peroxidase"/>
</dbReference>
<evidence type="ECO:0000256" key="3">
    <source>
        <dbReference type="ARBA" id="ARBA00004613"/>
    </source>
</evidence>
<feature type="binding site" description="axial binding residue" evidence="19">
    <location>
        <position position="224"/>
    </location>
    <ligand>
        <name>heme b</name>
        <dbReference type="ChEBI" id="CHEBI:60344"/>
    </ligand>
    <ligandPart>
        <name>Fe</name>
        <dbReference type="ChEBI" id="CHEBI:18248"/>
    </ligandPart>
</feature>
<evidence type="ECO:0000256" key="9">
    <source>
        <dbReference type="ARBA" id="ARBA00022723"/>
    </source>
</evidence>
<dbReference type="PRINTS" id="PR00461">
    <property type="entry name" value="PLPEROXIDASE"/>
</dbReference>
<evidence type="ECO:0000256" key="11">
    <source>
        <dbReference type="ARBA" id="ARBA00022837"/>
    </source>
</evidence>
<feature type="binding site" evidence="18">
    <location>
        <position position="194"/>
    </location>
    <ligand>
        <name>substrate</name>
    </ligand>
</feature>
<keyword evidence="13 19" id="KW-0408">Iron</keyword>
<evidence type="ECO:0000256" key="16">
    <source>
        <dbReference type="ARBA" id="ARBA00023324"/>
    </source>
</evidence>
<evidence type="ECO:0000256" key="14">
    <source>
        <dbReference type="ARBA" id="ARBA00023157"/>
    </source>
</evidence>
<dbReference type="Gene3D" id="1.10.420.10">
    <property type="entry name" value="Peroxidase, domain 2"/>
    <property type="match status" value="1"/>
</dbReference>
<dbReference type="PROSITE" id="PS00435">
    <property type="entry name" value="PEROXIDASE_1"/>
    <property type="match status" value="1"/>
</dbReference>